<dbReference type="InterPro" id="IPR001200">
    <property type="entry name" value="Phosducin"/>
</dbReference>
<dbReference type="PANTHER" id="PTHR46052">
    <property type="entry name" value="PHOSDUCIN-LIKE PROTEIN"/>
    <property type="match status" value="1"/>
</dbReference>
<organism evidence="5 6">
    <name type="scientific">Drosophila willistoni</name>
    <name type="common">Fruit fly</name>
    <dbReference type="NCBI Taxonomy" id="7260"/>
    <lineage>
        <taxon>Eukaryota</taxon>
        <taxon>Metazoa</taxon>
        <taxon>Ecdysozoa</taxon>
        <taxon>Arthropoda</taxon>
        <taxon>Hexapoda</taxon>
        <taxon>Insecta</taxon>
        <taxon>Pterygota</taxon>
        <taxon>Neoptera</taxon>
        <taxon>Endopterygota</taxon>
        <taxon>Diptera</taxon>
        <taxon>Brachycera</taxon>
        <taxon>Muscomorpha</taxon>
        <taxon>Ephydroidea</taxon>
        <taxon>Drosophilidae</taxon>
        <taxon>Drosophila</taxon>
        <taxon>Sophophora</taxon>
    </lineage>
</organism>
<dbReference type="PhylomeDB" id="B4MX70"/>
<keyword evidence="2" id="KW-0597">Phosphoprotein</keyword>
<evidence type="ECO:0000313" key="6">
    <source>
        <dbReference type="Proteomes" id="UP000007798"/>
    </source>
</evidence>
<feature type="domain" description="Phosducin" evidence="4">
    <location>
        <begin position="66"/>
        <end position="278"/>
    </location>
</feature>
<dbReference type="SMR" id="B4MX70"/>
<dbReference type="KEGG" id="dwi:6643136"/>
<feature type="compositionally biased region" description="Basic and acidic residues" evidence="3">
    <location>
        <begin position="76"/>
        <end position="95"/>
    </location>
</feature>
<feature type="compositionally biased region" description="Acidic residues" evidence="3">
    <location>
        <begin position="21"/>
        <end position="32"/>
    </location>
</feature>
<comment type="similarity">
    <text evidence="1">Belongs to the phosducin family.</text>
</comment>
<reference evidence="5 6" key="1">
    <citation type="journal article" date="2007" name="Nature">
        <title>Evolution of genes and genomes on the Drosophila phylogeny.</title>
        <authorList>
            <consortium name="Drosophila 12 Genomes Consortium"/>
            <person name="Clark A.G."/>
            <person name="Eisen M.B."/>
            <person name="Smith D.R."/>
            <person name="Bergman C.M."/>
            <person name="Oliver B."/>
            <person name="Markow T.A."/>
            <person name="Kaufman T.C."/>
            <person name="Kellis M."/>
            <person name="Gelbart W."/>
            <person name="Iyer V.N."/>
            <person name="Pollard D.A."/>
            <person name="Sackton T.B."/>
            <person name="Larracuente A.M."/>
            <person name="Singh N.D."/>
            <person name="Abad J.P."/>
            <person name="Abt D.N."/>
            <person name="Adryan B."/>
            <person name="Aguade M."/>
            <person name="Akashi H."/>
            <person name="Anderson W.W."/>
            <person name="Aquadro C.F."/>
            <person name="Ardell D.H."/>
            <person name="Arguello R."/>
            <person name="Artieri C.G."/>
            <person name="Barbash D.A."/>
            <person name="Barker D."/>
            <person name="Barsanti P."/>
            <person name="Batterham P."/>
            <person name="Batzoglou S."/>
            <person name="Begun D."/>
            <person name="Bhutkar A."/>
            <person name="Blanco E."/>
            <person name="Bosak S.A."/>
            <person name="Bradley R.K."/>
            <person name="Brand A.D."/>
            <person name="Brent M.R."/>
            <person name="Brooks A.N."/>
            <person name="Brown R.H."/>
            <person name="Butlin R.K."/>
            <person name="Caggese C."/>
            <person name="Calvi B.R."/>
            <person name="Bernardo de Carvalho A."/>
            <person name="Caspi A."/>
            <person name="Castrezana S."/>
            <person name="Celniker S.E."/>
            <person name="Chang J.L."/>
            <person name="Chapple C."/>
            <person name="Chatterji S."/>
            <person name="Chinwalla A."/>
            <person name="Civetta A."/>
            <person name="Clifton S.W."/>
            <person name="Comeron J.M."/>
            <person name="Costello J.C."/>
            <person name="Coyne J.A."/>
            <person name="Daub J."/>
            <person name="David R.G."/>
            <person name="Delcher A.L."/>
            <person name="Delehaunty K."/>
            <person name="Do C.B."/>
            <person name="Ebling H."/>
            <person name="Edwards K."/>
            <person name="Eickbush T."/>
            <person name="Evans J.D."/>
            <person name="Filipski A."/>
            <person name="Findeiss S."/>
            <person name="Freyhult E."/>
            <person name="Fulton L."/>
            <person name="Fulton R."/>
            <person name="Garcia A.C."/>
            <person name="Gardiner A."/>
            <person name="Garfield D.A."/>
            <person name="Garvin B.E."/>
            <person name="Gibson G."/>
            <person name="Gilbert D."/>
            <person name="Gnerre S."/>
            <person name="Godfrey J."/>
            <person name="Good R."/>
            <person name="Gotea V."/>
            <person name="Gravely B."/>
            <person name="Greenberg A.J."/>
            <person name="Griffiths-Jones S."/>
            <person name="Gross S."/>
            <person name="Guigo R."/>
            <person name="Gustafson E.A."/>
            <person name="Haerty W."/>
            <person name="Hahn M.W."/>
            <person name="Halligan D.L."/>
            <person name="Halpern A.L."/>
            <person name="Halter G.M."/>
            <person name="Han M.V."/>
            <person name="Heger A."/>
            <person name="Hillier L."/>
            <person name="Hinrichs A.S."/>
            <person name="Holmes I."/>
            <person name="Hoskins R.A."/>
            <person name="Hubisz M.J."/>
            <person name="Hultmark D."/>
            <person name="Huntley M.A."/>
            <person name="Jaffe D.B."/>
            <person name="Jagadeeshan S."/>
            <person name="Jeck W.R."/>
            <person name="Johnson J."/>
            <person name="Jones C.D."/>
            <person name="Jordan W.C."/>
            <person name="Karpen G.H."/>
            <person name="Kataoka E."/>
            <person name="Keightley P.D."/>
            <person name="Kheradpour P."/>
            <person name="Kirkness E.F."/>
            <person name="Koerich L.B."/>
            <person name="Kristiansen K."/>
            <person name="Kudrna D."/>
            <person name="Kulathinal R.J."/>
            <person name="Kumar S."/>
            <person name="Kwok R."/>
            <person name="Lander E."/>
            <person name="Langley C.H."/>
            <person name="Lapoint R."/>
            <person name="Lazzaro B.P."/>
            <person name="Lee S.J."/>
            <person name="Levesque L."/>
            <person name="Li R."/>
            <person name="Lin C.F."/>
            <person name="Lin M.F."/>
            <person name="Lindblad-Toh K."/>
            <person name="Llopart A."/>
            <person name="Long M."/>
            <person name="Low L."/>
            <person name="Lozovsky E."/>
            <person name="Lu J."/>
            <person name="Luo M."/>
            <person name="Machado C.A."/>
            <person name="Makalowski W."/>
            <person name="Marzo M."/>
            <person name="Matsuda M."/>
            <person name="Matzkin L."/>
            <person name="McAllister B."/>
            <person name="McBride C.S."/>
            <person name="McKernan B."/>
            <person name="McKernan K."/>
            <person name="Mendez-Lago M."/>
            <person name="Minx P."/>
            <person name="Mollenhauer M.U."/>
            <person name="Montooth K."/>
            <person name="Mount S.M."/>
            <person name="Mu X."/>
            <person name="Myers E."/>
            <person name="Negre B."/>
            <person name="Newfeld S."/>
            <person name="Nielsen R."/>
            <person name="Noor M.A."/>
            <person name="O'Grady P."/>
            <person name="Pachter L."/>
            <person name="Papaceit M."/>
            <person name="Parisi M.J."/>
            <person name="Parisi M."/>
            <person name="Parts L."/>
            <person name="Pedersen J.S."/>
            <person name="Pesole G."/>
            <person name="Phillippy A.M."/>
            <person name="Ponting C.P."/>
            <person name="Pop M."/>
            <person name="Porcelli D."/>
            <person name="Powell J.R."/>
            <person name="Prohaska S."/>
            <person name="Pruitt K."/>
            <person name="Puig M."/>
            <person name="Quesneville H."/>
            <person name="Ram K.R."/>
            <person name="Rand D."/>
            <person name="Rasmussen M.D."/>
            <person name="Reed L.K."/>
            <person name="Reenan R."/>
            <person name="Reily A."/>
            <person name="Remington K.A."/>
            <person name="Rieger T.T."/>
            <person name="Ritchie M.G."/>
            <person name="Robin C."/>
            <person name="Rogers Y.H."/>
            <person name="Rohde C."/>
            <person name="Rozas J."/>
            <person name="Rubenfield M.J."/>
            <person name="Ruiz A."/>
            <person name="Russo S."/>
            <person name="Salzberg S.L."/>
            <person name="Sanchez-Gracia A."/>
            <person name="Saranga D.J."/>
            <person name="Sato H."/>
            <person name="Schaeffer S.W."/>
            <person name="Schatz M.C."/>
            <person name="Schlenke T."/>
            <person name="Schwartz R."/>
            <person name="Segarra C."/>
            <person name="Singh R.S."/>
            <person name="Sirot L."/>
            <person name="Sirota M."/>
            <person name="Sisneros N.B."/>
            <person name="Smith C.D."/>
            <person name="Smith T.F."/>
            <person name="Spieth J."/>
            <person name="Stage D.E."/>
            <person name="Stark A."/>
            <person name="Stephan W."/>
            <person name="Strausberg R.L."/>
            <person name="Strempel S."/>
            <person name="Sturgill D."/>
            <person name="Sutton G."/>
            <person name="Sutton G.G."/>
            <person name="Tao W."/>
            <person name="Teichmann S."/>
            <person name="Tobari Y.N."/>
            <person name="Tomimura Y."/>
            <person name="Tsolas J.M."/>
            <person name="Valente V.L."/>
            <person name="Venter E."/>
            <person name="Venter J.C."/>
            <person name="Vicario S."/>
            <person name="Vieira F.G."/>
            <person name="Vilella A.J."/>
            <person name="Villasante A."/>
            <person name="Walenz B."/>
            <person name="Wang J."/>
            <person name="Wasserman M."/>
            <person name="Watts T."/>
            <person name="Wilson D."/>
            <person name="Wilson R.K."/>
            <person name="Wing R.A."/>
            <person name="Wolfner M.F."/>
            <person name="Wong A."/>
            <person name="Wong G.K."/>
            <person name="Wu C.I."/>
            <person name="Wu G."/>
            <person name="Yamamoto D."/>
            <person name="Yang H.P."/>
            <person name="Yang S.P."/>
            <person name="Yorke J.A."/>
            <person name="Yoshida K."/>
            <person name="Zdobnov E."/>
            <person name="Zhang P."/>
            <person name="Zhang Y."/>
            <person name="Zimin A.V."/>
            <person name="Baldwin J."/>
            <person name="Abdouelleil A."/>
            <person name="Abdulkadir J."/>
            <person name="Abebe A."/>
            <person name="Abera B."/>
            <person name="Abreu J."/>
            <person name="Acer S.C."/>
            <person name="Aftuck L."/>
            <person name="Alexander A."/>
            <person name="An P."/>
            <person name="Anderson E."/>
            <person name="Anderson S."/>
            <person name="Arachi H."/>
            <person name="Azer M."/>
            <person name="Bachantsang P."/>
            <person name="Barry A."/>
            <person name="Bayul T."/>
            <person name="Berlin A."/>
            <person name="Bessette D."/>
            <person name="Bloom T."/>
            <person name="Blye J."/>
            <person name="Boguslavskiy L."/>
            <person name="Bonnet C."/>
            <person name="Boukhgalter B."/>
            <person name="Bourzgui I."/>
            <person name="Brown A."/>
            <person name="Cahill P."/>
            <person name="Channer S."/>
            <person name="Cheshatsang Y."/>
            <person name="Chuda L."/>
            <person name="Citroen M."/>
            <person name="Collymore A."/>
            <person name="Cooke P."/>
            <person name="Costello M."/>
            <person name="D'Aco K."/>
            <person name="Daza R."/>
            <person name="De Haan G."/>
            <person name="DeGray S."/>
            <person name="DeMaso C."/>
            <person name="Dhargay N."/>
            <person name="Dooley K."/>
            <person name="Dooley E."/>
            <person name="Doricent M."/>
            <person name="Dorje P."/>
            <person name="Dorjee K."/>
            <person name="Dupes A."/>
            <person name="Elong R."/>
            <person name="Falk J."/>
            <person name="Farina A."/>
            <person name="Faro S."/>
            <person name="Ferguson D."/>
            <person name="Fisher S."/>
            <person name="Foley C.D."/>
            <person name="Franke A."/>
            <person name="Friedrich D."/>
            <person name="Gadbois L."/>
            <person name="Gearin G."/>
            <person name="Gearin C.R."/>
            <person name="Giannoukos G."/>
            <person name="Goode T."/>
            <person name="Graham J."/>
            <person name="Grandbois E."/>
            <person name="Grewal S."/>
            <person name="Gyaltsen K."/>
            <person name="Hafez N."/>
            <person name="Hagos B."/>
            <person name="Hall J."/>
            <person name="Henson C."/>
            <person name="Hollinger A."/>
            <person name="Honan T."/>
            <person name="Huard M.D."/>
            <person name="Hughes L."/>
            <person name="Hurhula B."/>
            <person name="Husby M.E."/>
            <person name="Kamat A."/>
            <person name="Kanga B."/>
            <person name="Kashin S."/>
            <person name="Khazanovich D."/>
            <person name="Kisner P."/>
            <person name="Lance K."/>
            <person name="Lara M."/>
            <person name="Lee W."/>
            <person name="Lennon N."/>
            <person name="Letendre F."/>
            <person name="LeVine R."/>
            <person name="Lipovsky A."/>
            <person name="Liu X."/>
            <person name="Liu J."/>
            <person name="Liu S."/>
            <person name="Lokyitsang T."/>
            <person name="Lokyitsang Y."/>
            <person name="Lubonja R."/>
            <person name="Lui A."/>
            <person name="MacDonald P."/>
            <person name="Magnisalis V."/>
            <person name="Maru K."/>
            <person name="Matthews C."/>
            <person name="McCusker W."/>
            <person name="McDonough S."/>
            <person name="Mehta T."/>
            <person name="Meldrim J."/>
            <person name="Meneus L."/>
            <person name="Mihai O."/>
            <person name="Mihalev A."/>
            <person name="Mihova T."/>
            <person name="Mittelman R."/>
            <person name="Mlenga V."/>
            <person name="Montmayeur A."/>
            <person name="Mulrain L."/>
            <person name="Navidi A."/>
            <person name="Naylor J."/>
            <person name="Negash T."/>
            <person name="Nguyen T."/>
            <person name="Nguyen N."/>
            <person name="Nicol R."/>
            <person name="Norbu C."/>
            <person name="Norbu N."/>
            <person name="Novod N."/>
            <person name="O'Neill B."/>
            <person name="Osman S."/>
            <person name="Markiewicz E."/>
            <person name="Oyono O.L."/>
            <person name="Patti C."/>
            <person name="Phunkhang P."/>
            <person name="Pierre F."/>
            <person name="Priest M."/>
            <person name="Raghuraman S."/>
            <person name="Rege F."/>
            <person name="Reyes R."/>
            <person name="Rise C."/>
            <person name="Rogov P."/>
            <person name="Ross K."/>
            <person name="Ryan E."/>
            <person name="Settipalli S."/>
            <person name="Shea T."/>
            <person name="Sherpa N."/>
            <person name="Shi L."/>
            <person name="Shih D."/>
            <person name="Sparrow T."/>
            <person name="Spaulding J."/>
            <person name="Stalker J."/>
            <person name="Stange-Thomann N."/>
            <person name="Stavropoulos S."/>
            <person name="Stone C."/>
            <person name="Strader C."/>
            <person name="Tesfaye S."/>
            <person name="Thomson T."/>
            <person name="Thoulutsang Y."/>
            <person name="Thoulutsang D."/>
            <person name="Topham K."/>
            <person name="Topping I."/>
            <person name="Tsamla T."/>
            <person name="Vassiliev H."/>
            <person name="Vo A."/>
            <person name="Wangchuk T."/>
            <person name="Wangdi T."/>
            <person name="Weiand M."/>
            <person name="Wilkinson J."/>
            <person name="Wilson A."/>
            <person name="Yadav S."/>
            <person name="Young G."/>
            <person name="Yu Q."/>
            <person name="Zembek L."/>
            <person name="Zhong D."/>
            <person name="Zimmer A."/>
            <person name="Zwirko Z."/>
            <person name="Jaffe D.B."/>
            <person name="Alvarez P."/>
            <person name="Brockman W."/>
            <person name="Butler J."/>
            <person name="Chin C."/>
            <person name="Gnerre S."/>
            <person name="Grabherr M."/>
            <person name="Kleber M."/>
            <person name="Mauceli E."/>
            <person name="MacCallum I."/>
        </authorList>
    </citation>
    <scope>NUCLEOTIDE SEQUENCE [LARGE SCALE GENOMIC DNA]</scope>
    <source>
        <strain evidence="6">Tucson 14030-0811.24</strain>
    </source>
</reference>
<keyword evidence="6" id="KW-1185">Reference proteome</keyword>
<evidence type="ECO:0000256" key="3">
    <source>
        <dbReference type="SAM" id="MobiDB-lite"/>
    </source>
</evidence>
<dbReference type="InterPro" id="IPR051499">
    <property type="entry name" value="Phosducin-like_reg"/>
</dbReference>
<dbReference type="InterPro" id="IPR023196">
    <property type="entry name" value="Phosducin_N_dom_sf"/>
</dbReference>
<dbReference type="GO" id="GO:0008277">
    <property type="term" value="P:regulation of G protein-coupled receptor signaling pathway"/>
    <property type="evidence" value="ECO:0007669"/>
    <property type="project" value="InterPro"/>
</dbReference>
<feature type="region of interest" description="Disordered" evidence="3">
    <location>
        <begin position="102"/>
        <end position="121"/>
    </location>
</feature>
<dbReference type="SUPFAM" id="SSF52833">
    <property type="entry name" value="Thioredoxin-like"/>
    <property type="match status" value="1"/>
</dbReference>
<dbReference type="eggNOG" id="KOG3171">
    <property type="taxonomic scope" value="Eukaryota"/>
</dbReference>
<sequence>MATLEDKLLGEKLEYYCSSSEGEDNAEGDDADEKGGRSSSSKGKGDLTINTDPDATPAGGFTSRQQGSTNTGPKGVVKDWQRFKQLENERRDETERQRIALAKKLSMTTATAAEDEERKRQEELDAEFAELMSEDFLQQYQKQRMAEMLRQTGHNQQFGKVQQLTSHEEFLECIEQENKHTTIIIHIYERNLSACSTLNKCLDSLAQDYPSIKFAKICSSVAGMSRDFRTKGLPALLVYKAQAVIGNFVRLTDDLSDDFFASDVESFLIEHGILVDRALYS</sequence>
<dbReference type="AlphaFoldDB" id="B4MX70"/>
<dbReference type="EMBL" id="CH963876">
    <property type="protein sequence ID" value="EDW76903.1"/>
    <property type="molecule type" value="Genomic_DNA"/>
</dbReference>
<protein>
    <recommendedName>
        <fullName evidence="4">Phosducin domain-containing protein</fullName>
    </recommendedName>
</protein>
<feature type="compositionally biased region" description="Polar residues" evidence="3">
    <location>
        <begin position="62"/>
        <end position="72"/>
    </location>
</feature>
<evidence type="ECO:0000313" key="5">
    <source>
        <dbReference type="EMBL" id="EDW76903.1"/>
    </source>
</evidence>
<dbReference type="HOGENOM" id="CLU_085598_0_0_1"/>
<name>B4MX70_DROWI</name>
<dbReference type="Proteomes" id="UP000007798">
    <property type="component" value="Unassembled WGS sequence"/>
</dbReference>
<evidence type="ECO:0000256" key="1">
    <source>
        <dbReference type="ARBA" id="ARBA00009686"/>
    </source>
</evidence>
<evidence type="ECO:0000259" key="4">
    <source>
        <dbReference type="Pfam" id="PF02114"/>
    </source>
</evidence>
<gene>
    <name evidence="5" type="primary">Dwil\GK14696</name>
    <name evidence="5" type="ORF">Dwil_GK14696</name>
</gene>
<dbReference type="Pfam" id="PF02114">
    <property type="entry name" value="Phosducin"/>
    <property type="match status" value="1"/>
</dbReference>
<dbReference type="InterPro" id="IPR036249">
    <property type="entry name" value="Thioredoxin-like_sf"/>
</dbReference>
<dbReference type="OMA" id="GIIEMMP"/>
<dbReference type="STRING" id="7260.B4MX70"/>
<accession>B4MX70</accession>
<dbReference type="CDD" id="cd02987">
    <property type="entry name" value="Phd_like_Phd"/>
    <property type="match status" value="1"/>
</dbReference>
<evidence type="ECO:0000256" key="2">
    <source>
        <dbReference type="ARBA" id="ARBA00022553"/>
    </source>
</evidence>
<dbReference type="InterPro" id="IPR024253">
    <property type="entry name" value="Phosducin_thioredoxin-like_dom"/>
</dbReference>
<dbReference type="InParanoid" id="B4MX70"/>
<dbReference type="FunCoup" id="B4MX70">
    <property type="interactions" value="995"/>
</dbReference>
<dbReference type="Gene3D" id="3.40.30.10">
    <property type="entry name" value="Glutaredoxin"/>
    <property type="match status" value="1"/>
</dbReference>
<proteinExistence type="inferred from homology"/>
<feature type="region of interest" description="Disordered" evidence="3">
    <location>
        <begin position="17"/>
        <end position="95"/>
    </location>
</feature>
<dbReference type="PRINTS" id="PR00677">
    <property type="entry name" value="PHOSDUCIN"/>
</dbReference>
<dbReference type="OrthoDB" id="70588at2759"/>
<dbReference type="PANTHER" id="PTHR46052:SF1">
    <property type="entry name" value="PHOSDUCIN-LIKE PROTEIN"/>
    <property type="match status" value="1"/>
</dbReference>
<dbReference type="Gene3D" id="1.10.168.10">
    <property type="entry name" value="Phosducin, domain 2"/>
    <property type="match status" value="1"/>
</dbReference>